<gene>
    <name evidence="1" type="ORF">C1J00_09930</name>
</gene>
<name>A0A2N8TTH2_9ACTN</name>
<sequence>MPKAGITYSTKKIDATDYKALREREEGAVKEELGRIARPDDRIERAAEIIRQADAEIALHLEDRDKAVASLWFFEHVKGLARTIGVTATAYREILSKAYYGGFERRRTASGHFELRPVPDVPGGELVKLAEEAGVPRVENASEDLPRLARVVAAARARRGAAVVFMREAALALMEEPYGWDAEKIAEHAGVGKKLIYQQTRTARLTRER</sequence>
<dbReference type="EMBL" id="POUC01000051">
    <property type="protein sequence ID" value="PNG22324.1"/>
    <property type="molecule type" value="Genomic_DNA"/>
</dbReference>
<comment type="caution">
    <text evidence="1">The sequence shown here is derived from an EMBL/GenBank/DDBJ whole genome shotgun (WGS) entry which is preliminary data.</text>
</comment>
<evidence type="ECO:0000313" key="2">
    <source>
        <dbReference type="Proteomes" id="UP000235943"/>
    </source>
</evidence>
<organism evidence="1 2">
    <name type="scientific">Streptomyces cahuitamycinicus</name>
    <dbReference type="NCBI Taxonomy" id="2070367"/>
    <lineage>
        <taxon>Bacteria</taxon>
        <taxon>Bacillati</taxon>
        <taxon>Actinomycetota</taxon>
        <taxon>Actinomycetes</taxon>
        <taxon>Kitasatosporales</taxon>
        <taxon>Streptomycetaceae</taxon>
        <taxon>Streptomyces</taxon>
    </lineage>
</organism>
<dbReference type="Proteomes" id="UP000235943">
    <property type="component" value="Unassembled WGS sequence"/>
</dbReference>
<reference evidence="1 2" key="1">
    <citation type="submission" date="2018-01" db="EMBL/GenBank/DDBJ databases">
        <title>Draft genome sequence of Streptomyces sp. 13K301.</title>
        <authorList>
            <person name="Sahin N."/>
            <person name="Saygin H."/>
            <person name="Ay H."/>
        </authorList>
    </citation>
    <scope>NUCLEOTIDE SEQUENCE [LARGE SCALE GENOMIC DNA]</scope>
    <source>
        <strain evidence="1 2">13K301</strain>
    </source>
</reference>
<accession>A0A2N8TTH2</accession>
<evidence type="ECO:0000313" key="1">
    <source>
        <dbReference type="EMBL" id="PNG22324.1"/>
    </source>
</evidence>
<dbReference type="AlphaFoldDB" id="A0A2N8TTH2"/>
<protein>
    <submittedName>
        <fullName evidence="1">Uncharacterized protein</fullName>
    </submittedName>
</protein>
<keyword evidence="2" id="KW-1185">Reference proteome</keyword>
<proteinExistence type="predicted"/>
<dbReference type="OrthoDB" id="4160323at2"/>
<dbReference type="RefSeq" id="WP_102908670.1">
    <property type="nucleotide sequence ID" value="NZ_POUC01000051.1"/>
</dbReference>